<name>A0ABX2EK20_9BURK</name>
<sequence>MPLRSVEAPATVAELQRFDTIIDVRSPAEYAEDHLPGAVNWPVLDDEQRRIVGTLYVQDSPLAARKLGATLVSRNIADHLERWVQDKAREWQPLVYCWRGGQRSGSLSLILDQIGFRTARLDGGYKAFRARVRDDLLSLPGRFDFRVLTGRTGSGKTRLLHALADAGAQVLDLEGLALHRGSVLGGFTGRPQPAQKRFDTLLWQALQALDPARPVFVESESRKIGTLLVPEALITRMHGHGRCISVFLPDPARVKLLLDDYAELTAEPERLCTLLQGLVELRGKEAVARWQAFARAADWQSLLGELLHQHYDPLYLRSIDKHYAGYAEAQPVELTDTDAATLRAAASGLLTPCASRRCS</sequence>
<dbReference type="NCBIfam" id="NF008752">
    <property type="entry name" value="PRK11784.1-4"/>
    <property type="match status" value="1"/>
</dbReference>
<dbReference type="PROSITE" id="PS50206">
    <property type="entry name" value="RHODANESE_3"/>
    <property type="match status" value="1"/>
</dbReference>
<evidence type="ECO:0000259" key="2">
    <source>
        <dbReference type="PROSITE" id="PS50206"/>
    </source>
</evidence>
<dbReference type="SUPFAM" id="SSF52821">
    <property type="entry name" value="Rhodanese/Cell cycle control phosphatase"/>
    <property type="match status" value="1"/>
</dbReference>
<proteinExistence type="predicted"/>
<dbReference type="NCBIfam" id="NF008750">
    <property type="entry name" value="PRK11784.1-2"/>
    <property type="match status" value="1"/>
</dbReference>
<keyword evidence="1" id="KW-0711">Selenium</keyword>
<protein>
    <submittedName>
        <fullName evidence="3">tRNA 2-selenouridine(34) synthase MnmH</fullName>
    </submittedName>
</protein>
<dbReference type="Proteomes" id="UP000737171">
    <property type="component" value="Unassembled WGS sequence"/>
</dbReference>
<dbReference type="InterPro" id="IPR001763">
    <property type="entry name" value="Rhodanese-like_dom"/>
</dbReference>
<reference evidence="3 4" key="1">
    <citation type="submission" date="2020-05" db="EMBL/GenBank/DDBJ databases">
        <title>Aquincola sp. isolate from soil.</title>
        <authorList>
            <person name="Han J."/>
            <person name="Kim D.-U."/>
        </authorList>
    </citation>
    <scope>NUCLEOTIDE SEQUENCE [LARGE SCALE GENOMIC DNA]</scope>
    <source>
        <strain evidence="3 4">S2</strain>
    </source>
</reference>
<evidence type="ECO:0000313" key="4">
    <source>
        <dbReference type="Proteomes" id="UP000737171"/>
    </source>
</evidence>
<dbReference type="PANTHER" id="PTHR30401:SF0">
    <property type="entry name" value="TRNA 2-SELENOURIDINE SYNTHASE"/>
    <property type="match status" value="1"/>
</dbReference>
<feature type="domain" description="Rhodanese" evidence="2">
    <location>
        <begin position="20"/>
        <end position="137"/>
    </location>
</feature>
<dbReference type="InterPro" id="IPR017582">
    <property type="entry name" value="SelU"/>
</dbReference>
<dbReference type="Gene3D" id="3.40.250.10">
    <property type="entry name" value="Rhodanese-like domain"/>
    <property type="match status" value="1"/>
</dbReference>
<accession>A0ABX2EK20</accession>
<dbReference type="InterPro" id="IPR058840">
    <property type="entry name" value="AAA_SelU"/>
</dbReference>
<dbReference type="SMART" id="SM00450">
    <property type="entry name" value="RHOD"/>
    <property type="match status" value="1"/>
</dbReference>
<organism evidence="3 4">
    <name type="scientific">Pseudaquabacterium terrae</name>
    <dbReference type="NCBI Taxonomy" id="2732868"/>
    <lineage>
        <taxon>Bacteria</taxon>
        <taxon>Pseudomonadati</taxon>
        <taxon>Pseudomonadota</taxon>
        <taxon>Betaproteobacteria</taxon>
        <taxon>Burkholderiales</taxon>
        <taxon>Sphaerotilaceae</taxon>
        <taxon>Pseudaquabacterium</taxon>
    </lineage>
</organism>
<dbReference type="Pfam" id="PF00581">
    <property type="entry name" value="Rhodanese"/>
    <property type="match status" value="1"/>
</dbReference>
<keyword evidence="4" id="KW-1185">Reference proteome</keyword>
<dbReference type="NCBIfam" id="TIGR03167">
    <property type="entry name" value="tRNA_sel_U_synt"/>
    <property type="match status" value="1"/>
</dbReference>
<gene>
    <name evidence="3" type="primary">mnmH</name>
    <name evidence="3" type="ORF">HLB44_18260</name>
</gene>
<dbReference type="RefSeq" id="WP_173125134.1">
    <property type="nucleotide sequence ID" value="NZ_JABRWJ010000005.1"/>
</dbReference>
<dbReference type="SUPFAM" id="SSF52540">
    <property type="entry name" value="P-loop containing nucleoside triphosphate hydrolases"/>
    <property type="match status" value="1"/>
</dbReference>
<dbReference type="EMBL" id="JABRWJ010000005">
    <property type="protein sequence ID" value="NRF68941.1"/>
    <property type="molecule type" value="Genomic_DNA"/>
</dbReference>
<evidence type="ECO:0000256" key="1">
    <source>
        <dbReference type="ARBA" id="ARBA00023266"/>
    </source>
</evidence>
<dbReference type="InterPro" id="IPR036873">
    <property type="entry name" value="Rhodanese-like_dom_sf"/>
</dbReference>
<evidence type="ECO:0000313" key="3">
    <source>
        <dbReference type="EMBL" id="NRF68941.1"/>
    </source>
</evidence>
<comment type="caution">
    <text evidence="3">The sequence shown here is derived from an EMBL/GenBank/DDBJ whole genome shotgun (WGS) entry which is preliminary data.</text>
</comment>
<dbReference type="InterPro" id="IPR027417">
    <property type="entry name" value="P-loop_NTPase"/>
</dbReference>
<dbReference type="PANTHER" id="PTHR30401">
    <property type="entry name" value="TRNA 2-SELENOURIDINE SYNTHASE"/>
    <property type="match status" value="1"/>
</dbReference>
<dbReference type="Pfam" id="PF26341">
    <property type="entry name" value="AAA_SelU"/>
    <property type="match status" value="1"/>
</dbReference>